<organism evidence="3 4">
    <name type="scientific">Halobacillus campisalis</name>
    <dbReference type="NCBI Taxonomy" id="435909"/>
    <lineage>
        <taxon>Bacteria</taxon>
        <taxon>Bacillati</taxon>
        <taxon>Bacillota</taxon>
        <taxon>Bacilli</taxon>
        <taxon>Bacillales</taxon>
        <taxon>Bacillaceae</taxon>
        <taxon>Halobacillus</taxon>
    </lineage>
</organism>
<protein>
    <submittedName>
        <fullName evidence="3">Alpha/beta fold hydrolase</fullName>
    </submittedName>
</protein>
<dbReference type="InterPro" id="IPR000073">
    <property type="entry name" value="AB_hydrolase_1"/>
</dbReference>
<gene>
    <name evidence="3" type="ORF">ACFQMN_09630</name>
</gene>
<reference evidence="4" key="1">
    <citation type="journal article" date="2019" name="Int. J. Syst. Evol. Microbiol.">
        <title>The Global Catalogue of Microorganisms (GCM) 10K type strain sequencing project: providing services to taxonomists for standard genome sequencing and annotation.</title>
        <authorList>
            <consortium name="The Broad Institute Genomics Platform"/>
            <consortium name="The Broad Institute Genome Sequencing Center for Infectious Disease"/>
            <person name="Wu L."/>
            <person name="Ma J."/>
        </authorList>
    </citation>
    <scope>NUCLEOTIDE SEQUENCE [LARGE SCALE GENOMIC DNA]</scope>
    <source>
        <strain evidence="4">CCUG 73951</strain>
    </source>
</reference>
<dbReference type="EMBL" id="JBHTBY010000007">
    <property type="protein sequence ID" value="MFC7321140.1"/>
    <property type="molecule type" value="Genomic_DNA"/>
</dbReference>
<keyword evidence="4" id="KW-1185">Reference proteome</keyword>
<dbReference type="RefSeq" id="WP_289216900.1">
    <property type="nucleotide sequence ID" value="NZ_JAPVRC010000009.1"/>
</dbReference>
<dbReference type="PANTHER" id="PTHR43798">
    <property type="entry name" value="MONOACYLGLYCEROL LIPASE"/>
    <property type="match status" value="1"/>
</dbReference>
<accession>A0ABW2K4S3</accession>
<dbReference type="PRINTS" id="PR00111">
    <property type="entry name" value="ABHYDROLASE"/>
</dbReference>
<sequence length="257" mass="29561">MPFYMNEDGQRLFFEDCGKGSIILFIHPPGMGRKAFLQQHELAEQFRIIVPDLSGHGDSDTVNLSPTIEHYAEEIRHLVDYLKVDQVFVFGYSAGGSVAQQFALSYPEKVKGLILAGAFPKVDTMILKFEFKAGMSRLKQEARSLAKIIAASHFKEPEIRLEVEEHMMKSDRMVWHQFYKNAYHYDCASRLDELVMPVLLLYGTRPSWINKHLKYYRVLPKASLVVVDHASHQIPATHAPVVNQAVREFFNRTFMKK</sequence>
<dbReference type="InterPro" id="IPR029058">
    <property type="entry name" value="AB_hydrolase_fold"/>
</dbReference>
<dbReference type="SUPFAM" id="SSF53474">
    <property type="entry name" value="alpha/beta-Hydrolases"/>
    <property type="match status" value="1"/>
</dbReference>
<dbReference type="Pfam" id="PF00561">
    <property type="entry name" value="Abhydrolase_1"/>
    <property type="match status" value="1"/>
</dbReference>
<name>A0ABW2K4S3_9BACI</name>
<feature type="domain" description="AB hydrolase-1" evidence="2">
    <location>
        <begin position="41"/>
        <end position="120"/>
    </location>
</feature>
<dbReference type="InterPro" id="IPR000639">
    <property type="entry name" value="Epox_hydrolase-like"/>
</dbReference>
<dbReference type="PRINTS" id="PR00412">
    <property type="entry name" value="EPOXHYDRLASE"/>
</dbReference>
<evidence type="ECO:0000259" key="2">
    <source>
        <dbReference type="Pfam" id="PF00561"/>
    </source>
</evidence>
<dbReference type="PANTHER" id="PTHR43798:SF31">
    <property type="entry name" value="AB HYDROLASE SUPERFAMILY PROTEIN YCLE"/>
    <property type="match status" value="1"/>
</dbReference>
<evidence type="ECO:0000313" key="3">
    <source>
        <dbReference type="EMBL" id="MFC7321140.1"/>
    </source>
</evidence>
<comment type="caution">
    <text evidence="3">The sequence shown here is derived from an EMBL/GenBank/DDBJ whole genome shotgun (WGS) entry which is preliminary data.</text>
</comment>
<evidence type="ECO:0000313" key="4">
    <source>
        <dbReference type="Proteomes" id="UP001596494"/>
    </source>
</evidence>
<proteinExistence type="predicted"/>
<dbReference type="InterPro" id="IPR050266">
    <property type="entry name" value="AB_hydrolase_sf"/>
</dbReference>
<evidence type="ECO:0000256" key="1">
    <source>
        <dbReference type="ARBA" id="ARBA00022801"/>
    </source>
</evidence>
<dbReference type="GO" id="GO:0016787">
    <property type="term" value="F:hydrolase activity"/>
    <property type="evidence" value="ECO:0007669"/>
    <property type="project" value="UniProtKB-KW"/>
</dbReference>
<dbReference type="Proteomes" id="UP001596494">
    <property type="component" value="Unassembled WGS sequence"/>
</dbReference>
<dbReference type="Gene3D" id="3.40.50.1820">
    <property type="entry name" value="alpha/beta hydrolase"/>
    <property type="match status" value="1"/>
</dbReference>
<keyword evidence="1 3" id="KW-0378">Hydrolase</keyword>